<reference evidence="7 8" key="1">
    <citation type="journal article" date="2019" name="mSystems">
        <title>Life at home and on the roam: Genomic adaptions reflect the dual lifestyle of an intracellular, facultative symbiont.</title>
        <authorList>
            <person name="Burgsdorf I."/>
        </authorList>
    </citation>
    <scope>NUCLEOTIDE SEQUENCE [LARGE SCALE GENOMIC DNA]</scope>
    <source>
        <strain evidence="7">277cV</strain>
    </source>
</reference>
<gene>
    <name evidence="7" type="ORF">ERJ67_06325</name>
</gene>
<dbReference type="GO" id="GO:0005506">
    <property type="term" value="F:iron ion binding"/>
    <property type="evidence" value="ECO:0007669"/>
    <property type="project" value="InterPro"/>
</dbReference>
<organism evidence="7 8">
    <name type="scientific">Aphanocapsa feldmannii 277cV</name>
    <dbReference type="NCBI Taxonomy" id="2507553"/>
    <lineage>
        <taxon>Bacteria</taxon>
        <taxon>Bacillati</taxon>
        <taxon>Cyanobacteriota</taxon>
        <taxon>Cyanophyceae</taxon>
        <taxon>Oscillatoriophycideae</taxon>
        <taxon>Chroococcales</taxon>
        <taxon>Microcystaceae</taxon>
        <taxon>Aphanocapsa</taxon>
    </lineage>
</organism>
<dbReference type="Gene3D" id="2.20.28.10">
    <property type="match status" value="1"/>
</dbReference>
<dbReference type="InterPro" id="IPR024935">
    <property type="entry name" value="Rubredoxin_dom"/>
</dbReference>
<dbReference type="EMBL" id="SRMO01000065">
    <property type="protein sequence ID" value="TGG92314.1"/>
    <property type="molecule type" value="Genomic_DNA"/>
</dbReference>
<keyword evidence="3" id="KW-0249">Electron transport</keyword>
<keyword evidence="5" id="KW-1133">Transmembrane helix</keyword>
<evidence type="ECO:0000256" key="4">
    <source>
        <dbReference type="ARBA" id="ARBA00023004"/>
    </source>
</evidence>
<dbReference type="Pfam" id="PF00301">
    <property type="entry name" value="Rubredoxin"/>
    <property type="match status" value="1"/>
</dbReference>
<evidence type="ECO:0000256" key="1">
    <source>
        <dbReference type="ARBA" id="ARBA00022448"/>
    </source>
</evidence>
<dbReference type="CDD" id="cd00730">
    <property type="entry name" value="rubredoxin"/>
    <property type="match status" value="1"/>
</dbReference>
<dbReference type="Proteomes" id="UP000317990">
    <property type="component" value="Unassembled WGS sequence"/>
</dbReference>
<keyword evidence="1" id="KW-0813">Transport</keyword>
<dbReference type="AlphaFoldDB" id="A0A524RNH0"/>
<keyword evidence="4" id="KW-0408">Iron</keyword>
<protein>
    <submittedName>
        <fullName evidence="7">Rubredoxin</fullName>
    </submittedName>
</protein>
<dbReference type="SUPFAM" id="SSF57802">
    <property type="entry name" value="Rubredoxin-like"/>
    <property type="match status" value="1"/>
</dbReference>
<accession>A0A524RNH0</accession>
<dbReference type="InterPro" id="IPR024934">
    <property type="entry name" value="Rubredoxin-like_dom"/>
</dbReference>
<proteinExistence type="predicted"/>
<evidence type="ECO:0000256" key="3">
    <source>
        <dbReference type="ARBA" id="ARBA00022982"/>
    </source>
</evidence>
<evidence type="ECO:0000313" key="8">
    <source>
        <dbReference type="Proteomes" id="UP000317990"/>
    </source>
</evidence>
<evidence type="ECO:0000313" key="7">
    <source>
        <dbReference type="EMBL" id="TGG92314.1"/>
    </source>
</evidence>
<dbReference type="InterPro" id="IPR050526">
    <property type="entry name" value="Rubredoxin_ET"/>
</dbReference>
<keyword evidence="2" id="KW-0479">Metal-binding</keyword>
<dbReference type="PROSITE" id="PS50903">
    <property type="entry name" value="RUBREDOXIN_LIKE"/>
    <property type="match status" value="1"/>
</dbReference>
<name>A0A524RNH0_9CHRO</name>
<dbReference type="GO" id="GO:0009055">
    <property type="term" value="F:electron transfer activity"/>
    <property type="evidence" value="ECO:0007669"/>
    <property type="project" value="TreeGrafter"/>
</dbReference>
<dbReference type="PANTHER" id="PTHR47627:SF1">
    <property type="entry name" value="RUBREDOXIN-1-RELATED"/>
    <property type="match status" value="1"/>
</dbReference>
<keyword evidence="5" id="KW-0472">Membrane</keyword>
<keyword evidence="5" id="KW-0812">Transmembrane</keyword>
<evidence type="ECO:0000256" key="2">
    <source>
        <dbReference type="ARBA" id="ARBA00022723"/>
    </source>
</evidence>
<dbReference type="GO" id="GO:0043448">
    <property type="term" value="P:alkane catabolic process"/>
    <property type="evidence" value="ECO:0007669"/>
    <property type="project" value="TreeGrafter"/>
</dbReference>
<evidence type="ECO:0000256" key="5">
    <source>
        <dbReference type="SAM" id="Phobius"/>
    </source>
</evidence>
<feature type="domain" description="Rubredoxin-like" evidence="6">
    <location>
        <begin position="7"/>
        <end position="59"/>
    </location>
</feature>
<dbReference type="PANTHER" id="PTHR47627">
    <property type="entry name" value="RUBREDOXIN"/>
    <property type="match status" value="1"/>
</dbReference>
<sequence>MATDPDTHRFECRSCGYVYDPGEGIKKFGIAPNTPFSNLAEATFLCPVCRSPKAVFRDIGPRHKASGFQQNLDYGLGANRLTAGQKNVLIFAGFALAIAFLLSFYSLR</sequence>
<comment type="caution">
    <text evidence="7">The sequence shown here is derived from an EMBL/GenBank/DDBJ whole genome shotgun (WGS) entry which is preliminary data.</text>
</comment>
<evidence type="ECO:0000259" key="6">
    <source>
        <dbReference type="PROSITE" id="PS50903"/>
    </source>
</evidence>
<feature type="transmembrane region" description="Helical" evidence="5">
    <location>
        <begin position="88"/>
        <end position="107"/>
    </location>
</feature>